<proteinExistence type="inferred from homology"/>
<accession>A0AAE1Y4W0</accession>
<evidence type="ECO:0000313" key="8">
    <source>
        <dbReference type="Proteomes" id="UP001293254"/>
    </source>
</evidence>
<comment type="caution">
    <text evidence="7">The sequence shown here is derived from an EMBL/GenBank/DDBJ whole genome shotgun (WGS) entry which is preliminary data.</text>
</comment>
<keyword evidence="6" id="KW-0732">Signal</keyword>
<protein>
    <submittedName>
        <fullName evidence="7">CLAVATA3/ESR (CLE)-related protein 9</fullName>
    </submittedName>
</protein>
<keyword evidence="8" id="KW-1185">Reference proteome</keyword>
<sequence length="104" mass="11423">MKISLSSTLTSHHKILLLAILLIFNISPTRSSISAAVGRRHHHSCHPITTTQPPPPAAISLQLQRIRHSPVPPFPPPRDGGNEIDPRYGVEKRFVPSGPNPLHN</sequence>
<dbReference type="AlphaFoldDB" id="A0AAE1Y4W0"/>
<evidence type="ECO:0000256" key="2">
    <source>
        <dbReference type="ARBA" id="ARBA00022473"/>
    </source>
</evidence>
<keyword evidence="2" id="KW-0217">Developmental protein</keyword>
<dbReference type="EMBL" id="JACGWO010000007">
    <property type="protein sequence ID" value="KAK4423698.1"/>
    <property type="molecule type" value="Genomic_DNA"/>
</dbReference>
<reference evidence="7" key="1">
    <citation type="submission" date="2020-06" db="EMBL/GenBank/DDBJ databases">
        <authorList>
            <person name="Li T."/>
            <person name="Hu X."/>
            <person name="Zhang T."/>
            <person name="Song X."/>
            <person name="Zhang H."/>
            <person name="Dai N."/>
            <person name="Sheng W."/>
            <person name="Hou X."/>
            <person name="Wei L."/>
        </authorList>
    </citation>
    <scope>NUCLEOTIDE SEQUENCE</scope>
    <source>
        <strain evidence="7">3651</strain>
        <tissue evidence="7">Leaf</tissue>
    </source>
</reference>
<feature type="region of interest" description="Disordered" evidence="5">
    <location>
        <begin position="68"/>
        <end position="104"/>
    </location>
</feature>
<evidence type="ECO:0000256" key="6">
    <source>
        <dbReference type="SAM" id="SignalP"/>
    </source>
</evidence>
<dbReference type="PANTHER" id="PTHR34359">
    <property type="entry name" value="CLAVATA3/ESR (CLE)-RELATED PROTEIN 10"/>
    <property type="match status" value="1"/>
</dbReference>
<evidence type="ECO:0000256" key="3">
    <source>
        <dbReference type="ARBA" id="ARBA00022782"/>
    </source>
</evidence>
<dbReference type="Proteomes" id="UP001293254">
    <property type="component" value="Unassembled WGS sequence"/>
</dbReference>
<feature type="signal peptide" evidence="6">
    <location>
        <begin position="1"/>
        <end position="31"/>
    </location>
</feature>
<reference evidence="7" key="2">
    <citation type="journal article" date="2024" name="Plant">
        <title>Genomic evolution and insights into agronomic trait innovations of Sesamum species.</title>
        <authorList>
            <person name="Miao H."/>
            <person name="Wang L."/>
            <person name="Qu L."/>
            <person name="Liu H."/>
            <person name="Sun Y."/>
            <person name="Le M."/>
            <person name="Wang Q."/>
            <person name="Wei S."/>
            <person name="Zheng Y."/>
            <person name="Lin W."/>
            <person name="Duan Y."/>
            <person name="Cao H."/>
            <person name="Xiong S."/>
            <person name="Wang X."/>
            <person name="Wei L."/>
            <person name="Li C."/>
            <person name="Ma Q."/>
            <person name="Ju M."/>
            <person name="Zhao R."/>
            <person name="Li G."/>
            <person name="Mu C."/>
            <person name="Tian Q."/>
            <person name="Mei H."/>
            <person name="Zhang T."/>
            <person name="Gao T."/>
            <person name="Zhang H."/>
        </authorList>
    </citation>
    <scope>NUCLEOTIDE SEQUENCE</scope>
    <source>
        <strain evidence="7">3651</strain>
    </source>
</reference>
<feature type="chain" id="PRO_5042209498" evidence="6">
    <location>
        <begin position="32"/>
        <end position="104"/>
    </location>
</feature>
<keyword evidence="3" id="KW-0221">Differentiation</keyword>
<evidence type="ECO:0000256" key="4">
    <source>
        <dbReference type="ARBA" id="ARBA00023278"/>
    </source>
</evidence>
<dbReference type="InterPro" id="IPR039618">
    <property type="entry name" value="CLE9-13"/>
</dbReference>
<comment type="similarity">
    <text evidence="1">Belongs to the CLV3/ESR signal peptide family.</text>
</comment>
<evidence type="ECO:0000313" key="7">
    <source>
        <dbReference type="EMBL" id="KAK4423698.1"/>
    </source>
</evidence>
<organism evidence="7 8">
    <name type="scientific">Sesamum alatum</name>
    <dbReference type="NCBI Taxonomy" id="300844"/>
    <lineage>
        <taxon>Eukaryota</taxon>
        <taxon>Viridiplantae</taxon>
        <taxon>Streptophyta</taxon>
        <taxon>Embryophyta</taxon>
        <taxon>Tracheophyta</taxon>
        <taxon>Spermatophyta</taxon>
        <taxon>Magnoliopsida</taxon>
        <taxon>eudicotyledons</taxon>
        <taxon>Gunneridae</taxon>
        <taxon>Pentapetalae</taxon>
        <taxon>asterids</taxon>
        <taxon>lamiids</taxon>
        <taxon>Lamiales</taxon>
        <taxon>Pedaliaceae</taxon>
        <taxon>Sesamum</taxon>
    </lineage>
</organism>
<dbReference type="GO" id="GO:0030154">
    <property type="term" value="P:cell differentiation"/>
    <property type="evidence" value="ECO:0007669"/>
    <property type="project" value="UniProtKB-KW"/>
</dbReference>
<dbReference type="PANTHER" id="PTHR34359:SF5">
    <property type="entry name" value="CLAVATA3_ESR (CLE)-RELATED PROTEIN 9"/>
    <property type="match status" value="1"/>
</dbReference>
<evidence type="ECO:0000256" key="5">
    <source>
        <dbReference type="SAM" id="MobiDB-lite"/>
    </source>
</evidence>
<evidence type="ECO:0000256" key="1">
    <source>
        <dbReference type="ARBA" id="ARBA00005416"/>
    </source>
</evidence>
<keyword evidence="4" id="KW-0379">Hydroxylation</keyword>
<feature type="compositionally biased region" description="Basic and acidic residues" evidence="5">
    <location>
        <begin position="80"/>
        <end position="94"/>
    </location>
</feature>
<gene>
    <name evidence="7" type="ORF">Salat_1952700</name>
</gene>
<name>A0AAE1Y4W0_9LAMI</name>